<name>A0A4U6SWY6_SETVI</name>
<evidence type="ECO:0000313" key="2">
    <source>
        <dbReference type="Proteomes" id="UP000298652"/>
    </source>
</evidence>
<proteinExistence type="predicted"/>
<dbReference type="OMA" id="VEGWWIS"/>
<dbReference type="AlphaFoldDB" id="A0A4U6SWY6"/>
<dbReference type="Gramene" id="TKV93449">
    <property type="protein sequence ID" value="TKV93449"/>
    <property type="gene ID" value="SEVIR_9G226100v2"/>
</dbReference>
<sequence>MARNRPCNIQCALCDQEMETANASVLDLLLFKGGWHMVINWIGKRLVAQPSHMISVEGWWISMLAPFRRKERRSMVAIIMYYTVWNIWKERNRRVFGGKSMTTIGVFALIRGDVALRRRACGIPSE</sequence>
<gene>
    <name evidence="1" type="ORF">SEVIR_9G226100v2</name>
</gene>
<dbReference type="EMBL" id="CM016560">
    <property type="protein sequence ID" value="TKV93449.1"/>
    <property type="molecule type" value="Genomic_DNA"/>
</dbReference>
<accession>A0A4U6SWY6</accession>
<organism evidence="1 2">
    <name type="scientific">Setaria viridis</name>
    <name type="common">Green bristlegrass</name>
    <name type="synonym">Setaria italica subsp. viridis</name>
    <dbReference type="NCBI Taxonomy" id="4556"/>
    <lineage>
        <taxon>Eukaryota</taxon>
        <taxon>Viridiplantae</taxon>
        <taxon>Streptophyta</taxon>
        <taxon>Embryophyta</taxon>
        <taxon>Tracheophyta</taxon>
        <taxon>Spermatophyta</taxon>
        <taxon>Magnoliopsida</taxon>
        <taxon>Liliopsida</taxon>
        <taxon>Poales</taxon>
        <taxon>Poaceae</taxon>
        <taxon>PACMAD clade</taxon>
        <taxon>Panicoideae</taxon>
        <taxon>Panicodae</taxon>
        <taxon>Paniceae</taxon>
        <taxon>Cenchrinae</taxon>
        <taxon>Setaria</taxon>
    </lineage>
</organism>
<dbReference type="Proteomes" id="UP000298652">
    <property type="component" value="Chromosome 9"/>
</dbReference>
<reference evidence="1" key="1">
    <citation type="submission" date="2019-03" db="EMBL/GenBank/DDBJ databases">
        <title>WGS assembly of Setaria viridis.</title>
        <authorList>
            <person name="Huang P."/>
            <person name="Jenkins J."/>
            <person name="Grimwood J."/>
            <person name="Barry K."/>
            <person name="Healey A."/>
            <person name="Mamidi S."/>
            <person name="Sreedasyam A."/>
            <person name="Shu S."/>
            <person name="Feldman M."/>
            <person name="Wu J."/>
            <person name="Yu Y."/>
            <person name="Chen C."/>
            <person name="Johnson J."/>
            <person name="Rokhsar D."/>
            <person name="Baxter I."/>
            <person name="Schmutz J."/>
            <person name="Brutnell T."/>
            <person name="Kellogg E."/>
        </authorList>
    </citation>
    <scope>NUCLEOTIDE SEQUENCE [LARGE SCALE GENOMIC DNA]</scope>
</reference>
<evidence type="ECO:0008006" key="3">
    <source>
        <dbReference type="Google" id="ProtNLM"/>
    </source>
</evidence>
<protein>
    <recommendedName>
        <fullName evidence="3">Reverse transcriptase zinc-binding domain-containing protein</fullName>
    </recommendedName>
</protein>
<evidence type="ECO:0000313" key="1">
    <source>
        <dbReference type="EMBL" id="TKV93449.1"/>
    </source>
</evidence>
<keyword evidence="2" id="KW-1185">Reference proteome</keyword>